<dbReference type="Gene3D" id="3.40.50.720">
    <property type="entry name" value="NAD(P)-binding Rossmann-like Domain"/>
    <property type="match status" value="1"/>
</dbReference>
<keyword evidence="2" id="KW-0378">Hydrolase</keyword>
<gene>
    <name evidence="6" type="ORF">QBZ16_002095</name>
</gene>
<dbReference type="EMBL" id="JASFZW010000002">
    <property type="protein sequence ID" value="KAK2079700.1"/>
    <property type="molecule type" value="Genomic_DNA"/>
</dbReference>
<dbReference type="CDD" id="cd06145">
    <property type="entry name" value="REX1_like"/>
    <property type="match status" value="1"/>
</dbReference>
<dbReference type="InterPro" id="IPR036291">
    <property type="entry name" value="NAD(P)-bd_dom_sf"/>
</dbReference>
<evidence type="ECO:0000256" key="2">
    <source>
        <dbReference type="ARBA" id="ARBA00022801"/>
    </source>
</evidence>
<evidence type="ECO:0000259" key="5">
    <source>
        <dbReference type="SMART" id="SM00479"/>
    </source>
</evidence>
<dbReference type="AlphaFoldDB" id="A0AAD9IMY5"/>
<dbReference type="PANTHER" id="PTHR12801:SF157">
    <property type="entry name" value="SMALL RNA DEGRADING NUCLEASE 5"/>
    <property type="match status" value="1"/>
</dbReference>
<dbReference type="GO" id="GO:0005634">
    <property type="term" value="C:nucleus"/>
    <property type="evidence" value="ECO:0007669"/>
    <property type="project" value="TreeGrafter"/>
</dbReference>
<reference evidence="6" key="1">
    <citation type="submission" date="2021-01" db="EMBL/GenBank/DDBJ databases">
        <authorList>
            <person name="Eckstrom K.M.E."/>
        </authorList>
    </citation>
    <scope>NUCLEOTIDE SEQUENCE</scope>
    <source>
        <strain evidence="6">UVCC 0001</strain>
    </source>
</reference>
<dbReference type="Proteomes" id="UP001255856">
    <property type="component" value="Unassembled WGS sequence"/>
</dbReference>
<name>A0AAD9IMY5_PROWI</name>
<keyword evidence="7" id="KW-1185">Reference proteome</keyword>
<comment type="caution">
    <text evidence="6">The sequence shown here is derived from an EMBL/GenBank/DDBJ whole genome shotgun (WGS) entry which is preliminary data.</text>
</comment>
<dbReference type="SMART" id="SM00479">
    <property type="entry name" value="EXOIII"/>
    <property type="match status" value="1"/>
</dbReference>
<dbReference type="GO" id="GO:0004527">
    <property type="term" value="F:exonuclease activity"/>
    <property type="evidence" value="ECO:0007669"/>
    <property type="project" value="UniProtKB-KW"/>
</dbReference>
<dbReference type="GO" id="GO:0003676">
    <property type="term" value="F:nucleic acid binding"/>
    <property type="evidence" value="ECO:0007669"/>
    <property type="project" value="InterPro"/>
</dbReference>
<feature type="domain" description="Exonuclease" evidence="5">
    <location>
        <begin position="205"/>
        <end position="352"/>
    </location>
</feature>
<evidence type="ECO:0000256" key="1">
    <source>
        <dbReference type="ARBA" id="ARBA00022722"/>
    </source>
</evidence>
<evidence type="ECO:0000256" key="3">
    <source>
        <dbReference type="ARBA" id="ARBA00022839"/>
    </source>
</evidence>
<accession>A0AAD9IMY5</accession>
<dbReference type="Gene3D" id="3.30.420.10">
    <property type="entry name" value="Ribonuclease H-like superfamily/Ribonuclease H"/>
    <property type="match status" value="1"/>
</dbReference>
<dbReference type="Pfam" id="PF16363">
    <property type="entry name" value="GDP_Man_Dehyd"/>
    <property type="match status" value="1"/>
</dbReference>
<protein>
    <recommendedName>
        <fullName evidence="5">Exonuclease domain-containing protein</fullName>
    </recommendedName>
</protein>
<keyword evidence="3" id="KW-0269">Exonuclease</keyword>
<dbReference type="PANTHER" id="PTHR12801">
    <property type="entry name" value="RNA EXONUCLEASE REXO1 / RECO3 FAMILY MEMBER-RELATED"/>
    <property type="match status" value="1"/>
</dbReference>
<feature type="region of interest" description="Disordered" evidence="4">
    <location>
        <begin position="1"/>
        <end position="40"/>
    </location>
</feature>
<feature type="region of interest" description="Disordered" evidence="4">
    <location>
        <begin position="409"/>
        <end position="428"/>
    </location>
</feature>
<organism evidence="6 7">
    <name type="scientific">Prototheca wickerhamii</name>
    <dbReference type="NCBI Taxonomy" id="3111"/>
    <lineage>
        <taxon>Eukaryota</taxon>
        <taxon>Viridiplantae</taxon>
        <taxon>Chlorophyta</taxon>
        <taxon>core chlorophytes</taxon>
        <taxon>Trebouxiophyceae</taxon>
        <taxon>Chlorellales</taxon>
        <taxon>Chlorellaceae</taxon>
        <taxon>Prototheca</taxon>
    </lineage>
</organism>
<dbReference type="SUPFAM" id="SSF51735">
    <property type="entry name" value="NAD(P)-binding Rossmann-fold domains"/>
    <property type="match status" value="1"/>
</dbReference>
<dbReference type="InterPro" id="IPR047021">
    <property type="entry name" value="REXO1/3/4-like"/>
</dbReference>
<dbReference type="InterPro" id="IPR036397">
    <property type="entry name" value="RNaseH_sf"/>
</dbReference>
<dbReference type="InterPro" id="IPR034922">
    <property type="entry name" value="REX1-like_exo"/>
</dbReference>
<keyword evidence="1" id="KW-0540">Nuclease</keyword>
<dbReference type="InterPro" id="IPR016040">
    <property type="entry name" value="NAD(P)-bd_dom"/>
</dbReference>
<sequence>MQATSSDVEEGELPSSAVLDALEDSDEDAAPVRKPKKPKRSMGYVDVYGADAQAAVQLRPEAGPISLDDAQQLILWCLAEHVNPRWCFVRNKPLVRQLLLVLVHGLDSERPPPAFTEAFGTPIELRARKAVMEPGMTAHSLLTHPPPGGPSPPPAVPPPEHYRLSLDDLLEHGYPLPQLDGDTNEMVLAPGYASTKALAPEPAHRVVALDCEMCLTTAGSELTRVVLLDEQGAPLLDELVQPPNPILDYVTRFSGITPAMLEGARFCELVDANTLLVTHSGENDLHALKTVHANVVDTALLYPSDRPGAKRPLRVLAYRFLHRIIQRETHDPVEDAKAALDLAQLKFRRGPAFGLPPPAAERRLKLADTLAEAGCPGSLKQYIGAVGSAINAESDGEVVRRLLKEAGRGDAKGAAGGDEAEASALHATAQPSLATRPRFIFGQLRDVHAAQEAETAAARDGGGDGVADALCALATRPTRSSAELAAEAELVQRVLSMHQAAAAGTLVMVVCGQGNMALCGALFREQAARRAAAGAPAWSPEHDHALEMAALRARTGFCWATVKTGAAEYKALEPERPVRDLAWKGGDGYCGWATALHLSARGYQVCIVDNLARRTYDLQLGLDTLTPIVSIHDRVKKWQEISGCHIDLRVGDLCDFEFFADAFKTFNPEAVVHFGEQRSAPYSMIDRQHAVYTQHNNVIGTINLMYAIKEFNPDCHLVKLGTMGEYGTPNIDIGK</sequence>
<dbReference type="SUPFAM" id="SSF53098">
    <property type="entry name" value="Ribonuclease H-like"/>
    <property type="match status" value="1"/>
</dbReference>
<dbReference type="InterPro" id="IPR012337">
    <property type="entry name" value="RNaseH-like_sf"/>
</dbReference>
<evidence type="ECO:0000313" key="7">
    <source>
        <dbReference type="Proteomes" id="UP001255856"/>
    </source>
</evidence>
<proteinExistence type="predicted"/>
<evidence type="ECO:0000313" key="6">
    <source>
        <dbReference type="EMBL" id="KAK2079700.1"/>
    </source>
</evidence>
<dbReference type="InterPro" id="IPR013520">
    <property type="entry name" value="Ribonucl_H"/>
</dbReference>
<evidence type="ECO:0000256" key="4">
    <source>
        <dbReference type="SAM" id="MobiDB-lite"/>
    </source>
</evidence>